<name>A0A164Z5G7_9CRUS</name>
<protein>
    <submittedName>
        <fullName evidence="1">Uncharacterized protein</fullName>
    </submittedName>
</protein>
<organism evidence="1 2">
    <name type="scientific">Daphnia magna</name>
    <dbReference type="NCBI Taxonomy" id="35525"/>
    <lineage>
        <taxon>Eukaryota</taxon>
        <taxon>Metazoa</taxon>
        <taxon>Ecdysozoa</taxon>
        <taxon>Arthropoda</taxon>
        <taxon>Crustacea</taxon>
        <taxon>Branchiopoda</taxon>
        <taxon>Diplostraca</taxon>
        <taxon>Cladocera</taxon>
        <taxon>Anomopoda</taxon>
        <taxon>Daphniidae</taxon>
        <taxon>Daphnia</taxon>
    </lineage>
</organism>
<reference evidence="1 2" key="1">
    <citation type="submission" date="2016-03" db="EMBL/GenBank/DDBJ databases">
        <title>EvidentialGene: Evidence-directed Construction of Genes on Genomes.</title>
        <authorList>
            <person name="Gilbert D.G."/>
            <person name="Choi J.-H."/>
            <person name="Mockaitis K."/>
            <person name="Colbourne J."/>
            <person name="Pfrender M."/>
        </authorList>
    </citation>
    <scope>NUCLEOTIDE SEQUENCE [LARGE SCALE GENOMIC DNA]</scope>
    <source>
        <strain evidence="1 2">Xinb3</strain>
        <tissue evidence="1">Complete organism</tissue>
    </source>
</reference>
<keyword evidence="2" id="KW-1185">Reference proteome</keyword>
<dbReference type="EMBL" id="LRGB01000781">
    <property type="protein sequence ID" value="KZS15960.1"/>
    <property type="molecule type" value="Genomic_DNA"/>
</dbReference>
<proteinExistence type="predicted"/>
<dbReference type="Proteomes" id="UP000076858">
    <property type="component" value="Unassembled WGS sequence"/>
</dbReference>
<accession>A0A164Z5G7</accession>
<comment type="caution">
    <text evidence="1">The sequence shown here is derived from an EMBL/GenBank/DDBJ whole genome shotgun (WGS) entry which is preliminary data.</text>
</comment>
<gene>
    <name evidence="1" type="ORF">APZ42_018362</name>
</gene>
<evidence type="ECO:0000313" key="2">
    <source>
        <dbReference type="Proteomes" id="UP000076858"/>
    </source>
</evidence>
<sequence>MTLSSPNMATLAFAAWRLFKESLDKDFYQIQGSFGSRLSAMH</sequence>
<dbReference type="AlphaFoldDB" id="A0A164Z5G7"/>
<evidence type="ECO:0000313" key="1">
    <source>
        <dbReference type="EMBL" id="KZS15960.1"/>
    </source>
</evidence>